<protein>
    <submittedName>
        <fullName evidence="1">Uncharacterized protein</fullName>
    </submittedName>
</protein>
<evidence type="ECO:0000313" key="1">
    <source>
        <dbReference type="EMBL" id="GMH23904.1"/>
    </source>
</evidence>
<dbReference type="AlphaFoldDB" id="A0AAD3T6Z5"/>
<dbReference type="InterPro" id="IPR042272">
    <property type="entry name" value="ATP12_ATP_synth-F1-assembly_N"/>
</dbReference>
<dbReference type="Pfam" id="PF07542">
    <property type="entry name" value="ATP12"/>
    <property type="match status" value="1"/>
</dbReference>
<proteinExistence type="predicted"/>
<keyword evidence="2" id="KW-1185">Reference proteome</keyword>
<reference evidence="1" key="1">
    <citation type="submission" date="2023-05" db="EMBL/GenBank/DDBJ databases">
        <title>Nepenthes gracilis genome sequencing.</title>
        <authorList>
            <person name="Fukushima K."/>
        </authorList>
    </citation>
    <scope>NUCLEOTIDE SEQUENCE</scope>
    <source>
        <strain evidence="1">SING2019-196</strain>
    </source>
</reference>
<dbReference type="InterPro" id="IPR011419">
    <property type="entry name" value="ATP12_ATP_synth-F1-assembly"/>
</dbReference>
<evidence type="ECO:0000313" key="2">
    <source>
        <dbReference type="Proteomes" id="UP001279734"/>
    </source>
</evidence>
<dbReference type="SUPFAM" id="SSF160909">
    <property type="entry name" value="ATP12-like"/>
    <property type="match status" value="1"/>
</dbReference>
<dbReference type="EMBL" id="BSYO01000027">
    <property type="protein sequence ID" value="GMH23904.1"/>
    <property type="molecule type" value="Genomic_DNA"/>
</dbReference>
<dbReference type="Gene3D" id="3.30.2180.10">
    <property type="entry name" value="ATP12-like"/>
    <property type="match status" value="1"/>
</dbReference>
<dbReference type="GO" id="GO:0043461">
    <property type="term" value="P:proton-transporting ATP synthase complex assembly"/>
    <property type="evidence" value="ECO:0007669"/>
    <property type="project" value="InterPro"/>
</dbReference>
<dbReference type="Proteomes" id="UP001279734">
    <property type="component" value="Unassembled WGS sequence"/>
</dbReference>
<name>A0AAD3T6Z5_NEPGR</name>
<gene>
    <name evidence="1" type="ORF">Nepgr_025747</name>
</gene>
<sequence>MTRLADDANGWMVMLDYRTPKSPSKRNLKLLTLSLAKTIAPEWEYQNRLPGIEPVMKDMGMVTADAVSLFEGTLTYMPLSPSLMTDFSSKMKEDNDKVSDSGDLTVTAMPLNWRSCAPEVLRGSDGFIHFKEYLPMLAAIPVRIWELSL</sequence>
<accession>A0AAD3T6Z5</accession>
<comment type="caution">
    <text evidence="1">The sequence shown here is derived from an EMBL/GenBank/DDBJ whole genome shotgun (WGS) entry which is preliminary data.</text>
</comment>
<organism evidence="1 2">
    <name type="scientific">Nepenthes gracilis</name>
    <name type="common">Slender pitcher plant</name>
    <dbReference type="NCBI Taxonomy" id="150966"/>
    <lineage>
        <taxon>Eukaryota</taxon>
        <taxon>Viridiplantae</taxon>
        <taxon>Streptophyta</taxon>
        <taxon>Embryophyta</taxon>
        <taxon>Tracheophyta</taxon>
        <taxon>Spermatophyta</taxon>
        <taxon>Magnoliopsida</taxon>
        <taxon>eudicotyledons</taxon>
        <taxon>Gunneridae</taxon>
        <taxon>Pentapetalae</taxon>
        <taxon>Caryophyllales</taxon>
        <taxon>Nepenthaceae</taxon>
        <taxon>Nepenthes</taxon>
    </lineage>
</organism>